<evidence type="ECO:0000256" key="2">
    <source>
        <dbReference type="ARBA" id="ARBA00022525"/>
    </source>
</evidence>
<feature type="signal peptide" evidence="5">
    <location>
        <begin position="1"/>
        <end position="23"/>
    </location>
</feature>
<keyword evidence="3 5" id="KW-0732">Signal</keyword>
<evidence type="ECO:0000313" key="7">
    <source>
        <dbReference type="EMBL" id="CCC69514.1"/>
    </source>
</evidence>
<dbReference type="KEGG" id="ncs:NCAS_0C05240"/>
<proteinExistence type="predicted"/>
<dbReference type="GO" id="GO:0005576">
    <property type="term" value="C:extracellular region"/>
    <property type="evidence" value="ECO:0007669"/>
    <property type="project" value="UniProtKB-SubCell"/>
</dbReference>
<dbReference type="GeneID" id="96903095"/>
<dbReference type="OMA" id="LMGTTHI"/>
<evidence type="ECO:0000256" key="4">
    <source>
        <dbReference type="ARBA" id="ARBA00023180"/>
    </source>
</evidence>
<dbReference type="AlphaFoldDB" id="G0VDF2"/>
<dbReference type="InterPro" id="IPR049451">
    <property type="entry name" value="AWP2-like_YTTT_rpt"/>
</dbReference>
<comment type="subcellular location">
    <subcellularLocation>
        <location evidence="1">Secreted</location>
    </subcellularLocation>
</comment>
<reference key="2">
    <citation type="submission" date="2011-08" db="EMBL/GenBank/DDBJ databases">
        <title>Genome sequence of Naumovozyma castellii.</title>
        <authorList>
            <person name="Gordon J.L."/>
            <person name="Armisen D."/>
            <person name="Proux-Wera E."/>
            <person name="OhEigeartaigh S.S."/>
            <person name="Byrne K.P."/>
            <person name="Wolfe K.H."/>
        </authorList>
    </citation>
    <scope>NUCLEOTIDE SEQUENCE</scope>
    <source>
        <strain>Type strain:CBS 4309</strain>
    </source>
</reference>
<dbReference type="GO" id="GO:0009277">
    <property type="term" value="C:fungal-type cell wall"/>
    <property type="evidence" value="ECO:0007669"/>
    <property type="project" value="UniProtKB-ARBA"/>
</dbReference>
<name>G0VDF2_NAUCA</name>
<dbReference type="Pfam" id="PF20646">
    <property type="entry name" value="Hpf1_C"/>
    <property type="match status" value="3"/>
</dbReference>
<evidence type="ECO:0000256" key="5">
    <source>
        <dbReference type="SAM" id="SignalP"/>
    </source>
</evidence>
<keyword evidence="2" id="KW-0964">Secreted</keyword>
<evidence type="ECO:0000256" key="3">
    <source>
        <dbReference type="ARBA" id="ARBA00022729"/>
    </source>
</evidence>
<organism evidence="7 8">
    <name type="scientific">Naumovozyma castellii</name>
    <name type="common">Yeast</name>
    <name type="synonym">Saccharomyces castellii</name>
    <dbReference type="NCBI Taxonomy" id="27288"/>
    <lineage>
        <taxon>Eukaryota</taxon>
        <taxon>Fungi</taxon>
        <taxon>Dikarya</taxon>
        <taxon>Ascomycota</taxon>
        <taxon>Saccharomycotina</taxon>
        <taxon>Saccharomycetes</taxon>
        <taxon>Saccharomycetales</taxon>
        <taxon>Saccharomycetaceae</taxon>
        <taxon>Naumovozyma</taxon>
    </lineage>
</organism>
<feature type="chain" id="PRO_5003410745" description="Hyphally-regulated cell wall protein N-terminal domain-containing protein" evidence="5">
    <location>
        <begin position="24"/>
        <end position="531"/>
    </location>
</feature>
<dbReference type="EMBL" id="HE576754">
    <property type="protein sequence ID" value="CCC69514.1"/>
    <property type="molecule type" value="Genomic_DNA"/>
</dbReference>
<dbReference type="OrthoDB" id="10519247at2759"/>
<keyword evidence="4" id="KW-0325">Glycoprotein</keyword>
<keyword evidence="8" id="KW-1185">Reference proteome</keyword>
<dbReference type="InParanoid" id="G0VDF2"/>
<evidence type="ECO:0000259" key="6">
    <source>
        <dbReference type="Pfam" id="PF11765"/>
    </source>
</evidence>
<gene>
    <name evidence="7" type="primary">NCAS0C05240</name>
    <name evidence="7" type="ordered locus">NCAS_0C05240</name>
</gene>
<evidence type="ECO:0000313" key="8">
    <source>
        <dbReference type="Proteomes" id="UP000001640"/>
    </source>
</evidence>
<dbReference type="Proteomes" id="UP000001640">
    <property type="component" value="Chromosome 3"/>
</dbReference>
<dbReference type="Pfam" id="PF11765">
    <property type="entry name" value="Hyphal_reg_CWP"/>
    <property type="match status" value="1"/>
</dbReference>
<sequence>MLFYKTSIYVTTLLCSLLHPVLGVEITRDVVFNDPLIDMDVTVDAGFGVSFLSQGSVPISMKNNDIANNGVFCLGVSKFGTISSGTITNNGQMFLQAENVGTTQALQATTLINNNFLTFFGMRAVNLSITDSFVNKGLIYFNYPNNPITIEGPASGIVNDGVIDIYFTGLDTISISSIVGTGCIVLNEDSDLKFDVSKPFNQTIYVENGSPWFYLIGKQLPDSIPVLRAASWQSGGISILIGPPDTGEAPAFDYNNITGIVNMTVSSGSYLVDIGPNMNSTLFRPAECYPNPTITYPCLGIKADTETEEPSNCKTNIDINQSSDSLCPRQLTLPEPLATKASYDGNTITKIVSYETTLASDGLPTTINTTEYFIPSFTLPSPYTTTSVDGGKTITEVVSYFTTTGYLPILTELTTLPYVGITTSTFSFSIPPPYTSTLTEDDMTVSEIVSYYSTTGSDGKPATGTTTSTLTATSYITTTVTDYLMGTTHITRDHTSQGTWVSSTTYSTEIETYIIRTAPTGTGIETLSTIS</sequence>
<reference evidence="7 8" key="1">
    <citation type="journal article" date="2011" name="Proc. Natl. Acad. Sci. U.S.A.">
        <title>Evolutionary erosion of yeast sex chromosomes by mating-type switching accidents.</title>
        <authorList>
            <person name="Gordon J.L."/>
            <person name="Armisen D."/>
            <person name="Proux-Wera E."/>
            <person name="Oheigeartaigh S.S."/>
            <person name="Byrne K.P."/>
            <person name="Wolfe K.H."/>
        </authorList>
    </citation>
    <scope>NUCLEOTIDE SEQUENCE [LARGE SCALE GENOMIC DNA]</scope>
    <source>
        <strain evidence="8">ATCC 76901 / BCRC 22586 / CBS 4309 / NBRC 1992 / NRRL Y-12630</strain>
    </source>
</reference>
<accession>G0VDF2</accession>
<protein>
    <recommendedName>
        <fullName evidence="6">Hyphally-regulated cell wall protein N-terminal domain-containing protein</fullName>
    </recommendedName>
</protein>
<evidence type="ECO:0000256" key="1">
    <source>
        <dbReference type="ARBA" id="ARBA00004613"/>
    </source>
</evidence>
<dbReference type="RefSeq" id="XP_003675878.1">
    <property type="nucleotide sequence ID" value="XM_003675830.1"/>
</dbReference>
<dbReference type="InterPro" id="IPR021031">
    <property type="entry name" value="Hyphal-reg_cell_wall_N"/>
</dbReference>
<dbReference type="HOGENOM" id="CLU_031731_0_0_1"/>
<feature type="domain" description="Hyphally-regulated cell wall protein N-terminal" evidence="6">
    <location>
        <begin position="18"/>
        <end position="284"/>
    </location>
</feature>